<feature type="chain" id="PRO_5046744772" description="Lipoprotein" evidence="1">
    <location>
        <begin position="25"/>
        <end position="87"/>
    </location>
</feature>
<proteinExistence type="predicted"/>
<evidence type="ECO:0000256" key="1">
    <source>
        <dbReference type="SAM" id="SignalP"/>
    </source>
</evidence>
<keyword evidence="3" id="KW-1185">Reference proteome</keyword>
<gene>
    <name evidence="2" type="ORF">Q0A17_04285</name>
</gene>
<feature type="signal peptide" evidence="1">
    <location>
        <begin position="1"/>
        <end position="24"/>
    </location>
</feature>
<name>A0ABT8PSB5_9ENTR</name>
<comment type="caution">
    <text evidence="2">The sequence shown here is derived from an EMBL/GenBank/DDBJ whole genome shotgun (WGS) entry which is preliminary data.</text>
</comment>
<evidence type="ECO:0008006" key="4">
    <source>
        <dbReference type="Google" id="ProtNLM"/>
    </source>
</evidence>
<evidence type="ECO:0000313" key="2">
    <source>
        <dbReference type="EMBL" id="MDN8598641.1"/>
    </source>
</evidence>
<sequence length="87" mass="8932">MFGRSLIAVAGIACALLTAGCTDADMANLGSYGSKATITCYSGGAAIYKDESSGKVSIGEGGSGVYYRSSKTGRFVHTYADCIVEQE</sequence>
<keyword evidence="1" id="KW-0732">Signal</keyword>
<organism evidence="2 3">
    <name type="scientific">Citrobacter enshiensis</name>
    <dbReference type="NCBI Taxonomy" id="2971264"/>
    <lineage>
        <taxon>Bacteria</taxon>
        <taxon>Pseudomonadati</taxon>
        <taxon>Pseudomonadota</taxon>
        <taxon>Gammaproteobacteria</taxon>
        <taxon>Enterobacterales</taxon>
        <taxon>Enterobacteriaceae</taxon>
        <taxon>Citrobacter</taxon>
    </lineage>
</organism>
<evidence type="ECO:0000313" key="3">
    <source>
        <dbReference type="Proteomes" id="UP001174867"/>
    </source>
</evidence>
<dbReference type="Proteomes" id="UP001174867">
    <property type="component" value="Unassembled WGS sequence"/>
</dbReference>
<dbReference type="PROSITE" id="PS51257">
    <property type="entry name" value="PROKAR_LIPOPROTEIN"/>
    <property type="match status" value="1"/>
</dbReference>
<dbReference type="RefSeq" id="WP_301697147.1">
    <property type="nucleotide sequence ID" value="NZ_JAUJYW010000002.1"/>
</dbReference>
<protein>
    <recommendedName>
        <fullName evidence="4">Lipoprotein</fullName>
    </recommendedName>
</protein>
<accession>A0ABT8PSB5</accession>
<reference evidence="2 3" key="1">
    <citation type="submission" date="2023-07" db="EMBL/GenBank/DDBJ databases">
        <title>Citrobacter selenititolerans sp. nov., isolated from seleniferous soil.</title>
        <authorList>
            <person name="Zhang S."/>
            <person name="Li K."/>
            <person name="Peng J."/>
            <person name="Wang H."/>
            <person name="Sun J."/>
            <person name="Guo Y."/>
        </authorList>
    </citation>
    <scope>NUCLEOTIDE SEQUENCE [LARGE SCALE GENOMIC DNA]</scope>
    <source>
        <strain evidence="2 3">S2-9</strain>
    </source>
</reference>
<dbReference type="EMBL" id="JAUJYW010000002">
    <property type="protein sequence ID" value="MDN8598641.1"/>
    <property type="molecule type" value="Genomic_DNA"/>
</dbReference>